<evidence type="ECO:0000256" key="2">
    <source>
        <dbReference type="SAM" id="Phobius"/>
    </source>
</evidence>
<dbReference type="GO" id="GO:0006429">
    <property type="term" value="P:leucyl-tRNA aminoacylation"/>
    <property type="evidence" value="ECO:0007669"/>
    <property type="project" value="InterPro"/>
</dbReference>
<dbReference type="Proteomes" id="UP000593571">
    <property type="component" value="Unassembled WGS sequence"/>
</dbReference>
<dbReference type="AlphaFoldDB" id="A0A7J8FI67"/>
<protein>
    <submittedName>
        <fullName evidence="3">Uncharacterized protein</fullName>
    </submittedName>
</protein>
<keyword evidence="4" id="KW-1185">Reference proteome</keyword>
<dbReference type="GO" id="GO:0004823">
    <property type="term" value="F:leucine-tRNA ligase activity"/>
    <property type="evidence" value="ECO:0007669"/>
    <property type="project" value="InterPro"/>
</dbReference>
<comment type="similarity">
    <text evidence="1">Belongs to the class-I aminoacyl-tRNA synthetase family.</text>
</comment>
<dbReference type="GO" id="GO:0005524">
    <property type="term" value="F:ATP binding"/>
    <property type="evidence" value="ECO:0007669"/>
    <property type="project" value="InterPro"/>
</dbReference>
<dbReference type="PANTHER" id="PTHR45794:SF1">
    <property type="entry name" value="LEUCINE--TRNA LIGASE, CYTOPLASMIC"/>
    <property type="match status" value="1"/>
</dbReference>
<dbReference type="InterPro" id="IPR004493">
    <property type="entry name" value="Leu-tRNA-synth_Ia_arc/euk"/>
</dbReference>
<comment type="caution">
    <text evidence="3">The sequence shown here is derived from an EMBL/GenBank/DDBJ whole genome shotgun (WGS) entry which is preliminary data.</text>
</comment>
<evidence type="ECO:0000256" key="1">
    <source>
        <dbReference type="ARBA" id="ARBA00005594"/>
    </source>
</evidence>
<keyword evidence="2" id="KW-0472">Membrane</keyword>
<feature type="transmembrane region" description="Helical" evidence="2">
    <location>
        <begin position="124"/>
        <end position="143"/>
    </location>
</feature>
<evidence type="ECO:0000313" key="3">
    <source>
        <dbReference type="EMBL" id="KAF6447300.1"/>
    </source>
</evidence>
<dbReference type="EMBL" id="JACASE010000007">
    <property type="protein sequence ID" value="KAF6447300.1"/>
    <property type="molecule type" value="Genomic_DNA"/>
</dbReference>
<organism evidence="3 4">
    <name type="scientific">Rousettus aegyptiacus</name>
    <name type="common">Egyptian fruit bat</name>
    <name type="synonym">Pteropus aegyptiacus</name>
    <dbReference type="NCBI Taxonomy" id="9407"/>
    <lineage>
        <taxon>Eukaryota</taxon>
        <taxon>Metazoa</taxon>
        <taxon>Chordata</taxon>
        <taxon>Craniata</taxon>
        <taxon>Vertebrata</taxon>
        <taxon>Euteleostomi</taxon>
        <taxon>Mammalia</taxon>
        <taxon>Eutheria</taxon>
        <taxon>Laurasiatheria</taxon>
        <taxon>Chiroptera</taxon>
        <taxon>Yinpterochiroptera</taxon>
        <taxon>Pteropodoidea</taxon>
        <taxon>Pteropodidae</taxon>
        <taxon>Rousettinae</taxon>
        <taxon>Rousettus</taxon>
    </lineage>
</organism>
<dbReference type="Gene3D" id="3.40.50.620">
    <property type="entry name" value="HUPs"/>
    <property type="match status" value="1"/>
</dbReference>
<accession>A0A7J8FI67</accession>
<dbReference type="InterPro" id="IPR014729">
    <property type="entry name" value="Rossmann-like_a/b/a_fold"/>
</dbReference>
<evidence type="ECO:0000313" key="4">
    <source>
        <dbReference type="Proteomes" id="UP000593571"/>
    </source>
</evidence>
<sequence>MAERRGTAKVDFLKKIEKEIQQKWDTEKVFEVDASNLEKQRSKGKYFVTFPYPFLNMPFSTWTSRARKFILLKMGYRQILVIHLSIWFIKLIQNGAFFWFLGILLLSPYRLVTRTLSWTQTDFIFAYQILHVIIIISRQLGFLDLRNFFFPSLGPLRESLYHTFLFLKVNYCQIHKLLVF</sequence>
<reference evidence="3 4" key="1">
    <citation type="journal article" date="2020" name="Nature">
        <title>Six reference-quality genomes reveal evolution of bat adaptations.</title>
        <authorList>
            <person name="Jebb D."/>
            <person name="Huang Z."/>
            <person name="Pippel M."/>
            <person name="Hughes G.M."/>
            <person name="Lavrichenko K."/>
            <person name="Devanna P."/>
            <person name="Winkler S."/>
            <person name="Jermiin L.S."/>
            <person name="Skirmuntt E.C."/>
            <person name="Katzourakis A."/>
            <person name="Burkitt-Gray L."/>
            <person name="Ray D.A."/>
            <person name="Sullivan K.A.M."/>
            <person name="Roscito J.G."/>
            <person name="Kirilenko B.M."/>
            <person name="Davalos L.M."/>
            <person name="Corthals A.P."/>
            <person name="Power M.L."/>
            <person name="Jones G."/>
            <person name="Ransome R.D."/>
            <person name="Dechmann D.K.N."/>
            <person name="Locatelli A.G."/>
            <person name="Puechmaille S.J."/>
            <person name="Fedrigo O."/>
            <person name="Jarvis E.D."/>
            <person name="Hiller M."/>
            <person name="Vernes S.C."/>
            <person name="Myers E.W."/>
            <person name="Teeling E.C."/>
        </authorList>
    </citation>
    <scope>NUCLEOTIDE SEQUENCE [LARGE SCALE GENOMIC DNA]</scope>
    <source>
        <strain evidence="3">MRouAeg1</strain>
        <tissue evidence="3">Muscle</tissue>
    </source>
</reference>
<keyword evidence="2" id="KW-1133">Transmembrane helix</keyword>
<proteinExistence type="inferred from homology"/>
<dbReference type="PANTHER" id="PTHR45794">
    <property type="entry name" value="LEUCYL-TRNA SYNTHETASE"/>
    <property type="match status" value="1"/>
</dbReference>
<name>A0A7J8FI67_ROUAE</name>
<keyword evidence="2" id="KW-0812">Transmembrane</keyword>
<gene>
    <name evidence="3" type="ORF">HJG63_007513</name>
</gene>